<proteinExistence type="inferred from homology"/>
<keyword evidence="11" id="KW-0963">Cytoplasm</keyword>
<feature type="binding site" evidence="11">
    <location>
        <begin position="44"/>
        <end position="49"/>
    </location>
    <ligand>
        <name>ATP</name>
        <dbReference type="ChEBI" id="CHEBI:30616"/>
    </ligand>
</feature>
<comment type="function">
    <text evidence="11">Catalyzes the specific phosphorylation of the 3-hydroxyl group of shikimic acid using ATP as a cosubstrate.</text>
</comment>
<dbReference type="GO" id="GO:0009423">
    <property type="term" value="P:chorismate biosynthetic process"/>
    <property type="evidence" value="ECO:0007669"/>
    <property type="project" value="UniProtKB-UniRule"/>
</dbReference>
<dbReference type="GO" id="GO:0008652">
    <property type="term" value="P:amino acid biosynthetic process"/>
    <property type="evidence" value="ECO:0007669"/>
    <property type="project" value="UniProtKB-KW"/>
</dbReference>
<dbReference type="PANTHER" id="PTHR21087">
    <property type="entry name" value="SHIKIMATE KINASE"/>
    <property type="match status" value="1"/>
</dbReference>
<evidence type="ECO:0000256" key="5">
    <source>
        <dbReference type="ARBA" id="ARBA00022679"/>
    </source>
</evidence>
<dbReference type="InterPro" id="IPR000623">
    <property type="entry name" value="Shikimate_kinase/TSH1"/>
</dbReference>
<dbReference type="GO" id="GO:0005524">
    <property type="term" value="F:ATP binding"/>
    <property type="evidence" value="ECO:0007669"/>
    <property type="project" value="UniProtKB-UniRule"/>
</dbReference>
<keyword evidence="11" id="KW-0479">Metal-binding</keyword>
<gene>
    <name evidence="12" type="primary">aroL</name>
    <name evidence="11" type="synonym">aroK</name>
    <name evidence="12" type="ORF">GF1_25530</name>
</gene>
<comment type="cofactor">
    <cofactor evidence="11">
        <name>Mg(2+)</name>
        <dbReference type="ChEBI" id="CHEBI:18420"/>
    </cofactor>
    <text evidence="11">Binds 1 Mg(2+) ion per subunit.</text>
</comment>
<dbReference type="AlphaFoldDB" id="A0A915U6H0"/>
<evidence type="ECO:0000256" key="6">
    <source>
        <dbReference type="ARBA" id="ARBA00022741"/>
    </source>
</evidence>
<dbReference type="Gene3D" id="3.40.50.300">
    <property type="entry name" value="P-loop containing nucleotide triphosphate hydrolases"/>
    <property type="match status" value="1"/>
</dbReference>
<dbReference type="EC" id="2.7.1.71" evidence="3 11"/>
<dbReference type="PANTHER" id="PTHR21087:SF16">
    <property type="entry name" value="SHIKIMATE KINASE 1, CHLOROPLASTIC"/>
    <property type="match status" value="1"/>
</dbReference>
<dbReference type="InterPro" id="IPR023000">
    <property type="entry name" value="Shikimate_kinase_CS"/>
</dbReference>
<comment type="subunit">
    <text evidence="11">Monomer.</text>
</comment>
<keyword evidence="6 11" id="KW-0547">Nucleotide-binding</keyword>
<feature type="binding site" evidence="11">
    <location>
        <position position="90"/>
    </location>
    <ligand>
        <name>substrate</name>
    </ligand>
</feature>
<evidence type="ECO:0000256" key="3">
    <source>
        <dbReference type="ARBA" id="ARBA00012154"/>
    </source>
</evidence>
<comment type="subcellular location">
    <subcellularLocation>
        <location evidence="11">Cytoplasm</location>
    </subcellularLocation>
</comment>
<keyword evidence="8 11" id="KW-0067">ATP-binding</keyword>
<evidence type="ECO:0000256" key="8">
    <source>
        <dbReference type="ARBA" id="ARBA00022840"/>
    </source>
</evidence>
<feature type="binding site" evidence="11">
    <location>
        <position position="48"/>
    </location>
    <ligand>
        <name>Mg(2+)</name>
        <dbReference type="ChEBI" id="CHEBI:18420"/>
    </ligand>
</feature>
<dbReference type="InterPro" id="IPR027417">
    <property type="entry name" value="P-loop_NTPase"/>
</dbReference>
<evidence type="ECO:0000256" key="4">
    <source>
        <dbReference type="ARBA" id="ARBA00022605"/>
    </source>
</evidence>
<keyword evidence="13" id="KW-1185">Reference proteome</keyword>
<keyword evidence="9 11" id="KW-0057">Aromatic amino acid biosynthesis</keyword>
<evidence type="ECO:0000256" key="11">
    <source>
        <dbReference type="HAMAP-Rule" id="MF_00109"/>
    </source>
</evidence>
<organism evidence="12 13">
    <name type="scientific">Desulfolithobacter dissulfuricans</name>
    <dbReference type="NCBI Taxonomy" id="2795293"/>
    <lineage>
        <taxon>Bacteria</taxon>
        <taxon>Pseudomonadati</taxon>
        <taxon>Thermodesulfobacteriota</taxon>
        <taxon>Desulfobulbia</taxon>
        <taxon>Desulfobulbales</taxon>
        <taxon>Desulfobulbaceae</taxon>
        <taxon>Desulfolithobacter</taxon>
    </lineage>
</organism>
<comment type="caution">
    <text evidence="11">Lacks conserved residue(s) required for the propagation of feature annotation.</text>
</comment>
<evidence type="ECO:0000313" key="13">
    <source>
        <dbReference type="Proteomes" id="UP001063350"/>
    </source>
</evidence>
<comment type="catalytic activity">
    <reaction evidence="10 11">
        <text>shikimate + ATP = 3-phosphoshikimate + ADP + H(+)</text>
        <dbReference type="Rhea" id="RHEA:13121"/>
        <dbReference type="ChEBI" id="CHEBI:15378"/>
        <dbReference type="ChEBI" id="CHEBI:30616"/>
        <dbReference type="ChEBI" id="CHEBI:36208"/>
        <dbReference type="ChEBI" id="CHEBI:145989"/>
        <dbReference type="ChEBI" id="CHEBI:456216"/>
        <dbReference type="EC" id="2.7.1.71"/>
    </reaction>
</comment>
<dbReference type="PRINTS" id="PR01100">
    <property type="entry name" value="SHIKIMTKNASE"/>
</dbReference>
<name>A0A915U6H0_9BACT</name>
<dbReference type="CDD" id="cd00464">
    <property type="entry name" value="SK"/>
    <property type="match status" value="1"/>
</dbReference>
<evidence type="ECO:0000256" key="9">
    <source>
        <dbReference type="ARBA" id="ARBA00023141"/>
    </source>
</evidence>
<keyword evidence="7 11" id="KW-0418">Kinase</keyword>
<comment type="similarity">
    <text evidence="2 11">Belongs to the shikimate kinase family.</text>
</comment>
<dbReference type="PROSITE" id="PS01128">
    <property type="entry name" value="SHIKIMATE_KINASE"/>
    <property type="match status" value="1"/>
</dbReference>
<dbReference type="GO" id="GO:0004765">
    <property type="term" value="F:shikimate kinase activity"/>
    <property type="evidence" value="ECO:0007669"/>
    <property type="project" value="UniProtKB-UniRule"/>
</dbReference>
<evidence type="ECO:0000256" key="7">
    <source>
        <dbReference type="ARBA" id="ARBA00022777"/>
    </source>
</evidence>
<reference evidence="12" key="1">
    <citation type="submission" date="2020-12" db="EMBL/GenBank/DDBJ databases">
        <title>Desulfobium dissulfuricans gen. nov., sp. nov., a novel mesophilic, sulfate-reducing bacterium isolated from a deep-sea hydrothermal vent.</title>
        <authorList>
            <person name="Hashimoto Y."/>
            <person name="Tame A."/>
            <person name="Sawayama S."/>
            <person name="Miyazaki J."/>
            <person name="Takai K."/>
            <person name="Nakagawa S."/>
        </authorList>
    </citation>
    <scope>NUCLEOTIDE SEQUENCE</scope>
    <source>
        <strain evidence="12">GF1</strain>
    </source>
</reference>
<dbReference type="Pfam" id="PF01202">
    <property type="entry name" value="SKI"/>
    <property type="match status" value="1"/>
</dbReference>
<dbReference type="GO" id="GO:0000287">
    <property type="term" value="F:magnesium ion binding"/>
    <property type="evidence" value="ECO:0007669"/>
    <property type="project" value="UniProtKB-UniRule"/>
</dbReference>
<dbReference type="SUPFAM" id="SSF52540">
    <property type="entry name" value="P-loop containing nucleoside triphosphate hydrolases"/>
    <property type="match status" value="1"/>
</dbReference>
<dbReference type="Proteomes" id="UP001063350">
    <property type="component" value="Chromosome"/>
</dbReference>
<dbReference type="GO" id="GO:0005829">
    <property type="term" value="C:cytosol"/>
    <property type="evidence" value="ECO:0007669"/>
    <property type="project" value="TreeGrafter"/>
</dbReference>
<dbReference type="GO" id="GO:0009073">
    <property type="term" value="P:aromatic amino acid family biosynthetic process"/>
    <property type="evidence" value="ECO:0007669"/>
    <property type="project" value="UniProtKB-KW"/>
</dbReference>
<feature type="binding site" evidence="11">
    <location>
        <position position="66"/>
    </location>
    <ligand>
        <name>substrate</name>
    </ligand>
</feature>
<evidence type="ECO:0000256" key="1">
    <source>
        <dbReference type="ARBA" id="ARBA00004842"/>
    </source>
</evidence>
<feature type="binding site" evidence="11">
    <location>
        <position position="112"/>
    </location>
    <ligand>
        <name>substrate</name>
    </ligand>
</feature>
<dbReference type="HAMAP" id="MF_00109">
    <property type="entry name" value="Shikimate_kinase"/>
    <property type="match status" value="1"/>
</dbReference>
<dbReference type="InterPro" id="IPR031322">
    <property type="entry name" value="Shikimate/glucono_kinase"/>
</dbReference>
<keyword evidence="5 11" id="KW-0808">Transferase</keyword>
<sequence length="211" mass="23158">MYGVMEIEENMEEPGLHQPGAESVARADLTSRWPGRIVLTGFRGTGKTTVGRLLARMLGYAFLDTDQVLEERLGSTIAAFVQANGWEAFRRAERELLEELARVRRVVVATGGGAILHRDAWERLRQGGFVVWLQADGATIGRRLAADPVSAVQRPPLSSEDPEREIEEQLALRTPLYAAGSDLAVDSARLTPEAIVTLIHEQLVGRSARCS</sequence>
<protein>
    <recommendedName>
        <fullName evidence="3 11">Shikimate kinase</fullName>
        <shortName evidence="11">SK</shortName>
        <ecNumber evidence="3 11">2.7.1.71</ecNumber>
    </recommendedName>
</protein>
<keyword evidence="11" id="KW-0460">Magnesium</keyword>
<comment type="pathway">
    <text evidence="1 11">Metabolic intermediate biosynthesis; chorismate biosynthesis; chorismate from D-erythrose 4-phosphate and phosphoenolpyruvate: step 5/7.</text>
</comment>
<feature type="binding site" evidence="11">
    <location>
        <position position="154"/>
    </location>
    <ligand>
        <name>ATP</name>
        <dbReference type="ChEBI" id="CHEBI:30616"/>
    </ligand>
</feature>
<feature type="binding site" evidence="11">
    <location>
        <position position="173"/>
    </location>
    <ligand>
        <name>substrate</name>
    </ligand>
</feature>
<dbReference type="EMBL" id="AP024233">
    <property type="protein sequence ID" value="BCO10177.1"/>
    <property type="molecule type" value="Genomic_DNA"/>
</dbReference>
<evidence type="ECO:0000256" key="10">
    <source>
        <dbReference type="ARBA" id="ARBA00048567"/>
    </source>
</evidence>
<accession>A0A915U6H0</accession>
<evidence type="ECO:0000256" key="2">
    <source>
        <dbReference type="ARBA" id="ARBA00006997"/>
    </source>
</evidence>
<evidence type="ECO:0000313" key="12">
    <source>
        <dbReference type="EMBL" id="BCO10177.1"/>
    </source>
</evidence>
<dbReference type="KEGG" id="ddu:GF1_25530"/>
<keyword evidence="4 11" id="KW-0028">Amino-acid biosynthesis</keyword>